<evidence type="ECO:0000256" key="3">
    <source>
        <dbReference type="ARBA" id="ARBA00023163"/>
    </source>
</evidence>
<evidence type="ECO:0000259" key="4">
    <source>
        <dbReference type="PROSITE" id="PS50956"/>
    </source>
</evidence>
<dbReference type="PANTHER" id="PTHR30154:SF53">
    <property type="entry name" value="HTH-TYPE TRANSCRIPTIONAL REGULATOR LRPC"/>
    <property type="match status" value="1"/>
</dbReference>
<dbReference type="Proteomes" id="UP000093695">
    <property type="component" value="Chromosome"/>
</dbReference>
<dbReference type="InterPro" id="IPR011008">
    <property type="entry name" value="Dimeric_a/b-barrel"/>
</dbReference>
<keyword evidence="3" id="KW-0804">Transcription</keyword>
<evidence type="ECO:0000313" key="6">
    <source>
        <dbReference type="Proteomes" id="UP000093695"/>
    </source>
</evidence>
<name>A0A193CCW4_AMYOR</name>
<dbReference type="InterPro" id="IPR019888">
    <property type="entry name" value="Tscrpt_reg_AsnC-like"/>
</dbReference>
<dbReference type="KEGG" id="aori:SD37_37085"/>
<dbReference type="SMART" id="SM00344">
    <property type="entry name" value="HTH_ASNC"/>
    <property type="match status" value="1"/>
</dbReference>
<dbReference type="GO" id="GO:0043200">
    <property type="term" value="P:response to amino acid"/>
    <property type="evidence" value="ECO:0007669"/>
    <property type="project" value="TreeGrafter"/>
</dbReference>
<evidence type="ECO:0000256" key="1">
    <source>
        <dbReference type="ARBA" id="ARBA00023015"/>
    </source>
</evidence>
<dbReference type="Gene3D" id="1.10.10.10">
    <property type="entry name" value="Winged helix-like DNA-binding domain superfamily/Winged helix DNA-binding domain"/>
    <property type="match status" value="1"/>
</dbReference>
<dbReference type="AlphaFoldDB" id="A0A193CCW4"/>
<evidence type="ECO:0000256" key="2">
    <source>
        <dbReference type="ARBA" id="ARBA00023125"/>
    </source>
</evidence>
<feature type="domain" description="HTH asnC-type" evidence="4">
    <location>
        <begin position="22"/>
        <end position="83"/>
    </location>
</feature>
<organism evidence="5 6">
    <name type="scientific">Amycolatopsis orientalis</name>
    <name type="common">Nocardia orientalis</name>
    <dbReference type="NCBI Taxonomy" id="31958"/>
    <lineage>
        <taxon>Bacteria</taxon>
        <taxon>Bacillati</taxon>
        <taxon>Actinomycetota</taxon>
        <taxon>Actinomycetes</taxon>
        <taxon>Pseudonocardiales</taxon>
        <taxon>Pseudonocardiaceae</taxon>
        <taxon>Amycolatopsis</taxon>
    </lineage>
</organism>
<dbReference type="GO" id="GO:0005829">
    <property type="term" value="C:cytosol"/>
    <property type="evidence" value="ECO:0007669"/>
    <property type="project" value="TreeGrafter"/>
</dbReference>
<dbReference type="GO" id="GO:0043565">
    <property type="term" value="F:sequence-specific DNA binding"/>
    <property type="evidence" value="ECO:0007669"/>
    <property type="project" value="InterPro"/>
</dbReference>
<accession>A0A193CCW4</accession>
<dbReference type="InterPro" id="IPR036388">
    <property type="entry name" value="WH-like_DNA-bd_sf"/>
</dbReference>
<dbReference type="InterPro" id="IPR000485">
    <property type="entry name" value="AsnC-type_HTH_dom"/>
</dbReference>
<dbReference type="Pfam" id="PF13404">
    <property type="entry name" value="HTH_AsnC-type"/>
    <property type="match status" value="1"/>
</dbReference>
<gene>
    <name evidence="5" type="ORF">SD37_37085</name>
</gene>
<keyword evidence="2" id="KW-0238">DNA-binding</keyword>
<dbReference type="Pfam" id="PF01037">
    <property type="entry name" value="AsnC_trans_reg"/>
    <property type="match status" value="1"/>
</dbReference>
<proteinExistence type="predicted"/>
<dbReference type="PRINTS" id="PR00033">
    <property type="entry name" value="HTHASNC"/>
</dbReference>
<dbReference type="SUPFAM" id="SSF46785">
    <property type="entry name" value="Winged helix' DNA-binding domain"/>
    <property type="match status" value="1"/>
</dbReference>
<dbReference type="EMBL" id="CP016174">
    <property type="protein sequence ID" value="ANN22289.1"/>
    <property type="molecule type" value="Genomic_DNA"/>
</dbReference>
<protein>
    <submittedName>
        <fullName evidence="5">AsnC family transcriptional regulator</fullName>
    </submittedName>
</protein>
<sequence length="167" mass="18505">MGVSAESVKERRQNQVSTESSLDVIDRRLLEFLQEEGRITLSELGRRVSLSPAAVGERVKRLEADGTITGYAALVSPSGIGLGLRAFVRMAPHSGFTVRHPRTRKLMDRPEILELHHVVGEDCWILKIAVRDTTHLEDLLEDLSTLGATTTSIVMSSPIERRVLLPL</sequence>
<dbReference type="eggNOG" id="COG1522">
    <property type="taxonomic scope" value="Bacteria"/>
</dbReference>
<dbReference type="Gene3D" id="3.30.70.920">
    <property type="match status" value="1"/>
</dbReference>
<evidence type="ECO:0000313" key="5">
    <source>
        <dbReference type="EMBL" id="ANN22289.1"/>
    </source>
</evidence>
<dbReference type="InterPro" id="IPR036390">
    <property type="entry name" value="WH_DNA-bd_sf"/>
</dbReference>
<dbReference type="InterPro" id="IPR019887">
    <property type="entry name" value="Tscrpt_reg_AsnC/Lrp_C"/>
</dbReference>
<dbReference type="PANTHER" id="PTHR30154">
    <property type="entry name" value="LEUCINE-RESPONSIVE REGULATORY PROTEIN"/>
    <property type="match status" value="1"/>
</dbReference>
<dbReference type="STRING" id="31958.SD37_37085"/>
<dbReference type="PROSITE" id="PS50956">
    <property type="entry name" value="HTH_ASNC_2"/>
    <property type="match status" value="1"/>
</dbReference>
<keyword evidence="6" id="KW-1185">Reference proteome</keyword>
<dbReference type="SUPFAM" id="SSF54909">
    <property type="entry name" value="Dimeric alpha+beta barrel"/>
    <property type="match status" value="1"/>
</dbReference>
<keyword evidence="1" id="KW-0805">Transcription regulation</keyword>
<reference evidence="5 6" key="1">
    <citation type="journal article" date="2015" name="Genome Announc.">
        <title>Draft Genome Sequence of Norvancomycin-Producing Strain Amycolatopsis orientalis CPCC200066.</title>
        <authorList>
            <person name="Lei X."/>
            <person name="Yuan F."/>
            <person name="Shi Y."/>
            <person name="Li X."/>
            <person name="Wang L."/>
            <person name="Hong B."/>
        </authorList>
    </citation>
    <scope>NUCLEOTIDE SEQUENCE [LARGE SCALE GENOMIC DNA]</scope>
    <source>
        <strain evidence="5 6">B-37</strain>
    </source>
</reference>